<protein>
    <submittedName>
        <fullName evidence="1">Uncharacterized protein</fullName>
    </submittedName>
</protein>
<keyword evidence="2" id="KW-1185">Reference proteome</keyword>
<name>A0A543JI47_9PSEU</name>
<reference evidence="1 2" key="1">
    <citation type="submission" date="2019-06" db="EMBL/GenBank/DDBJ databases">
        <title>Sequencing the genomes of 1000 actinobacteria strains.</title>
        <authorList>
            <person name="Klenk H.-P."/>
        </authorList>
    </citation>
    <scope>NUCLEOTIDE SEQUENCE [LARGE SCALE GENOMIC DNA]</scope>
    <source>
        <strain evidence="1 2">DSM 45456</strain>
    </source>
</reference>
<comment type="caution">
    <text evidence="1">The sequence shown here is derived from an EMBL/GenBank/DDBJ whole genome shotgun (WGS) entry which is preliminary data.</text>
</comment>
<proteinExistence type="predicted"/>
<evidence type="ECO:0000313" key="1">
    <source>
        <dbReference type="EMBL" id="TQM82444.1"/>
    </source>
</evidence>
<accession>A0A543JI47</accession>
<dbReference type="Proteomes" id="UP000316628">
    <property type="component" value="Unassembled WGS sequence"/>
</dbReference>
<dbReference type="RefSeq" id="WP_141980265.1">
    <property type="nucleotide sequence ID" value="NZ_VFPP01000001.1"/>
</dbReference>
<organism evidence="1 2">
    <name type="scientific">Saccharothrix saharensis</name>
    <dbReference type="NCBI Taxonomy" id="571190"/>
    <lineage>
        <taxon>Bacteria</taxon>
        <taxon>Bacillati</taxon>
        <taxon>Actinomycetota</taxon>
        <taxon>Actinomycetes</taxon>
        <taxon>Pseudonocardiales</taxon>
        <taxon>Pseudonocardiaceae</taxon>
        <taxon>Saccharothrix</taxon>
    </lineage>
</organism>
<dbReference type="EMBL" id="VFPP01000001">
    <property type="protein sequence ID" value="TQM82444.1"/>
    <property type="molecule type" value="Genomic_DNA"/>
</dbReference>
<sequence length="81" mass="8657">MDLNEFSPDGLTEGAIDALIRDVADELADESAELAAAMLALVDGPTRNRVVRRTTERKLGSIVRVLRVHGPVNDTAVTEAA</sequence>
<evidence type="ECO:0000313" key="2">
    <source>
        <dbReference type="Proteomes" id="UP000316628"/>
    </source>
</evidence>
<gene>
    <name evidence="1" type="ORF">FHX81_4849</name>
</gene>
<dbReference type="AlphaFoldDB" id="A0A543JI47"/>